<keyword evidence="8 10" id="KW-0460">Magnesium</keyword>
<evidence type="ECO:0000256" key="2">
    <source>
        <dbReference type="ARBA" id="ARBA00001946"/>
    </source>
</evidence>
<dbReference type="EMBL" id="APOJ01000029">
    <property type="protein sequence ID" value="ENU25874.1"/>
    <property type="molecule type" value="Genomic_DNA"/>
</dbReference>
<evidence type="ECO:0000259" key="13">
    <source>
        <dbReference type="Pfam" id="PF02880"/>
    </source>
</evidence>
<evidence type="ECO:0000256" key="4">
    <source>
        <dbReference type="ARBA" id="ARBA00010231"/>
    </source>
</evidence>
<evidence type="ECO:0000256" key="3">
    <source>
        <dbReference type="ARBA" id="ARBA00004699"/>
    </source>
</evidence>
<comment type="pathway">
    <text evidence="3">Nucleotide-sugar biosynthesis; GDP-alpha-D-mannose biosynthesis; alpha-D-mannose 1-phosphate from D-fructose 6-phosphate: step 2/2.</text>
</comment>
<sequence>MNTKYTFPLNIFRAYDIRGKLNHLTPQVIHSIGYALAQQYKNAGQYQVVIGYDARLTSPTYANIIQQIFQTQGLTVTNIGCCSSPMMYYIARDFGGNGIMVTASHNPKSDNGIKWILQGEPPSPEIIQQVGLAAQFALEKIEKNSDLQELSHHIIPEFCLKYQQSLLSDIQLKRPLKVALDGLHGAAGRCAKLVLEKLGCEVIAIRCEANGTFPDHAPDPSHAEHLKQLQAAILLEKADIGIALDGDGDRVVILDELAHIISPDRLLSLFAQICLKQHPQKEIVFDVKCSQMVAETVQKLHGQAKMIRTGSSFLRAYLSQSKGNAVFGGEYAGHYVFNDGRGFGYDDGLYAALRVMEYLTQSDKANLSALLAIYPERYCTEDTYISTHDINPKQVLNDIEIQSHRLGARLSKIDGVRLDFDDGFGIIRASNTGEYFTVRFDADNPSRLSEIRQEFVSMMQEQYPQIAQELAQA</sequence>
<evidence type="ECO:0000256" key="1">
    <source>
        <dbReference type="ARBA" id="ARBA00000586"/>
    </source>
</evidence>
<evidence type="ECO:0000259" key="11">
    <source>
        <dbReference type="Pfam" id="PF02878"/>
    </source>
</evidence>
<name>A0ABN0JKV0_9GAMM</name>
<dbReference type="InterPro" id="IPR005841">
    <property type="entry name" value="Alpha-D-phosphohexomutase_SF"/>
</dbReference>
<dbReference type="Gene3D" id="3.40.120.10">
    <property type="entry name" value="Alpha-D-Glucose-1,6-Bisphosphate, subunit A, domain 3"/>
    <property type="match status" value="3"/>
</dbReference>
<feature type="domain" description="Alpha-D-phosphohexomutase alpha/beta/alpha" evidence="13">
    <location>
        <begin position="263"/>
        <end position="374"/>
    </location>
</feature>
<keyword evidence="6" id="KW-0597">Phosphoprotein</keyword>
<protein>
    <recommendedName>
        <fullName evidence="5">phosphomannomutase</fullName>
        <ecNumber evidence="5">5.4.2.8</ecNumber>
    </recommendedName>
</protein>
<dbReference type="SUPFAM" id="SSF55957">
    <property type="entry name" value="Phosphoglucomutase, C-terminal domain"/>
    <property type="match status" value="1"/>
</dbReference>
<dbReference type="SUPFAM" id="SSF53738">
    <property type="entry name" value="Phosphoglucomutase, first 3 domains"/>
    <property type="match status" value="3"/>
</dbReference>
<dbReference type="Proteomes" id="UP000013190">
    <property type="component" value="Unassembled WGS sequence"/>
</dbReference>
<feature type="domain" description="Alpha-D-phosphohexomutase alpha/beta/alpha" evidence="12">
    <location>
        <begin position="165"/>
        <end position="256"/>
    </location>
</feature>
<dbReference type="InterPro" id="IPR016066">
    <property type="entry name" value="A-D-PHexomutase_CS"/>
</dbReference>
<dbReference type="InterPro" id="IPR005845">
    <property type="entry name" value="A-D-PHexomutase_a/b/a-II"/>
</dbReference>
<comment type="similarity">
    <text evidence="4 10">Belongs to the phosphohexose mutase family.</text>
</comment>
<evidence type="ECO:0000313" key="15">
    <source>
        <dbReference type="Proteomes" id="UP000013190"/>
    </source>
</evidence>
<evidence type="ECO:0000259" key="12">
    <source>
        <dbReference type="Pfam" id="PF02879"/>
    </source>
</evidence>
<dbReference type="PRINTS" id="PR00509">
    <property type="entry name" value="PGMPMM"/>
</dbReference>
<evidence type="ECO:0000256" key="5">
    <source>
        <dbReference type="ARBA" id="ARBA00012730"/>
    </source>
</evidence>
<dbReference type="Pfam" id="PF02878">
    <property type="entry name" value="PGM_PMM_I"/>
    <property type="match status" value="1"/>
</dbReference>
<dbReference type="InterPro" id="IPR005846">
    <property type="entry name" value="A-D-PHexomutase_a/b/a-III"/>
</dbReference>
<organism evidence="14 15">
    <name type="scientific">Acinetobacter modestus</name>
    <dbReference type="NCBI Taxonomy" id="1776740"/>
    <lineage>
        <taxon>Bacteria</taxon>
        <taxon>Pseudomonadati</taxon>
        <taxon>Pseudomonadota</taxon>
        <taxon>Gammaproteobacteria</taxon>
        <taxon>Moraxellales</taxon>
        <taxon>Moraxellaceae</taxon>
        <taxon>Acinetobacter</taxon>
    </lineage>
</organism>
<evidence type="ECO:0000313" key="14">
    <source>
        <dbReference type="EMBL" id="ENU25874.1"/>
    </source>
</evidence>
<reference evidence="15" key="1">
    <citation type="submission" date="2013-02" db="EMBL/GenBank/DDBJ databases">
        <title>The Genome Sequence of Acinetobacter sp. NIPH 236.</title>
        <authorList>
            <consortium name="The Broad Institute Genome Sequencing Platform"/>
            <consortium name="The Broad Institute Genome Sequencing Center for Infectious Disease"/>
            <person name="Cerqueira G."/>
            <person name="Feldgarden M."/>
            <person name="Courvalin P."/>
            <person name="Perichon B."/>
            <person name="Grillot-Courvalin C."/>
            <person name="Clermont D."/>
            <person name="Rocha E."/>
            <person name="Yoon E.-J."/>
            <person name="Nemec A."/>
            <person name="Walker B."/>
            <person name="Young S.K."/>
            <person name="Zeng Q."/>
            <person name="Gargeya S."/>
            <person name="Fitzgerald M."/>
            <person name="Haas B."/>
            <person name="Abouelleil A."/>
            <person name="Alvarado L."/>
            <person name="Arachchi H.M."/>
            <person name="Berlin A.M."/>
            <person name="Chapman S.B."/>
            <person name="Dewar J."/>
            <person name="Goldberg J."/>
            <person name="Griggs A."/>
            <person name="Gujja S."/>
            <person name="Hansen M."/>
            <person name="Howarth C."/>
            <person name="Imamovic A."/>
            <person name="Larimer J."/>
            <person name="McCowan C."/>
            <person name="Murphy C."/>
            <person name="Neiman D."/>
            <person name="Pearson M."/>
            <person name="Priest M."/>
            <person name="Roberts A."/>
            <person name="Saif S."/>
            <person name="Shea T."/>
            <person name="Sisk P."/>
            <person name="Sykes S."/>
            <person name="Wortman J."/>
            <person name="Nusbaum C."/>
            <person name="Birren B."/>
        </authorList>
    </citation>
    <scope>NUCLEOTIDE SEQUENCE [LARGE SCALE GENOMIC DNA]</scope>
    <source>
        <strain evidence="15">NIPH 236</strain>
    </source>
</reference>
<evidence type="ECO:0000256" key="6">
    <source>
        <dbReference type="ARBA" id="ARBA00022553"/>
    </source>
</evidence>
<dbReference type="CDD" id="cd03089">
    <property type="entry name" value="PMM_PGM"/>
    <property type="match status" value="1"/>
</dbReference>
<dbReference type="EC" id="5.4.2.8" evidence="5"/>
<dbReference type="GeneID" id="92836089"/>
<evidence type="ECO:0000256" key="7">
    <source>
        <dbReference type="ARBA" id="ARBA00022723"/>
    </source>
</evidence>
<gene>
    <name evidence="14" type="ORF">F992_02734</name>
</gene>
<dbReference type="InterPro" id="IPR005844">
    <property type="entry name" value="A-D-PHexomutase_a/b/a-I"/>
</dbReference>
<dbReference type="PANTHER" id="PTHR43771:SF2">
    <property type="entry name" value="PHOSPHOMANNOMUTASE_PHOSPHOGLUCOMUTASE"/>
    <property type="match status" value="1"/>
</dbReference>
<accession>A0ABN0JKV0</accession>
<evidence type="ECO:0000256" key="10">
    <source>
        <dbReference type="RuleBase" id="RU004326"/>
    </source>
</evidence>
<comment type="catalytic activity">
    <reaction evidence="1">
        <text>alpha-D-mannose 1-phosphate = D-mannose 6-phosphate</text>
        <dbReference type="Rhea" id="RHEA:11140"/>
        <dbReference type="ChEBI" id="CHEBI:58409"/>
        <dbReference type="ChEBI" id="CHEBI:58735"/>
        <dbReference type="EC" id="5.4.2.8"/>
    </reaction>
</comment>
<evidence type="ECO:0000256" key="9">
    <source>
        <dbReference type="ARBA" id="ARBA00023235"/>
    </source>
</evidence>
<keyword evidence="15" id="KW-1185">Reference proteome</keyword>
<dbReference type="Pfam" id="PF02880">
    <property type="entry name" value="PGM_PMM_III"/>
    <property type="match status" value="1"/>
</dbReference>
<comment type="cofactor">
    <cofactor evidence="2">
        <name>Mg(2+)</name>
        <dbReference type="ChEBI" id="CHEBI:18420"/>
    </cofactor>
</comment>
<feature type="domain" description="Alpha-D-phosphohexomutase alpha/beta/alpha" evidence="11">
    <location>
        <begin position="11"/>
        <end position="129"/>
    </location>
</feature>
<comment type="caution">
    <text evidence="14">The sequence shown here is derived from an EMBL/GenBank/DDBJ whole genome shotgun (WGS) entry which is preliminary data.</text>
</comment>
<evidence type="ECO:0000256" key="8">
    <source>
        <dbReference type="ARBA" id="ARBA00022842"/>
    </source>
</evidence>
<dbReference type="PROSITE" id="PS00710">
    <property type="entry name" value="PGM_PMM"/>
    <property type="match status" value="1"/>
</dbReference>
<dbReference type="Gene3D" id="3.30.310.50">
    <property type="entry name" value="Alpha-D-phosphohexomutase, C-terminal domain"/>
    <property type="match status" value="1"/>
</dbReference>
<proteinExistence type="inferred from homology"/>
<dbReference type="Pfam" id="PF02879">
    <property type="entry name" value="PGM_PMM_II"/>
    <property type="match status" value="1"/>
</dbReference>
<dbReference type="RefSeq" id="WP_004663436.1">
    <property type="nucleotide sequence ID" value="NZ_BMDV01000001.1"/>
</dbReference>
<dbReference type="InterPro" id="IPR016055">
    <property type="entry name" value="A-D-PHexomutase_a/b/a-I/II/III"/>
</dbReference>
<dbReference type="InterPro" id="IPR036900">
    <property type="entry name" value="A-D-PHexomutase_C_sf"/>
</dbReference>
<dbReference type="PANTHER" id="PTHR43771">
    <property type="entry name" value="PHOSPHOMANNOMUTASE"/>
    <property type="match status" value="1"/>
</dbReference>
<keyword evidence="9" id="KW-0413">Isomerase</keyword>
<reference evidence="14 15" key="2">
    <citation type="journal article" date="2016" name="Int. J. Syst. Evol. Microbiol.">
        <title>Taxonomy of haemolytic and/or proteolytic strains of the genus Acinetobacter with the proposal of Acinetobacter courvalinii sp. nov. (genomic species 14 sensu Bouvet &amp; Jeanjean), Acinetobacter dispersus sp. nov. (genomic species 17), Acinetobacter modestus sp. nov., Acinetobacter proteolyticus sp. nov. and Acinetobacter vivianii sp. nov.</title>
        <authorList>
            <person name="Nemec A."/>
            <person name="Radolfova-Krizova L."/>
            <person name="Maixnerova M."/>
            <person name="Vrestiakova E."/>
            <person name="Jezek P."/>
            <person name="Sedo O."/>
        </authorList>
    </citation>
    <scope>NUCLEOTIDE SEQUENCE [LARGE SCALE GENOMIC DNA]</scope>
    <source>
        <strain evidence="14 15">NIPH 236</strain>
    </source>
</reference>
<keyword evidence="7 10" id="KW-0479">Metal-binding</keyword>